<dbReference type="GO" id="GO:0005811">
    <property type="term" value="C:lipid droplet"/>
    <property type="evidence" value="ECO:0007669"/>
    <property type="project" value="TreeGrafter"/>
</dbReference>
<comment type="caution">
    <text evidence="2">The sequence shown here is derived from an EMBL/GenBank/DDBJ whole genome shotgun (WGS) entry which is preliminary data.</text>
</comment>
<feature type="transmembrane region" description="Helical" evidence="1">
    <location>
        <begin position="6"/>
        <end position="24"/>
    </location>
</feature>
<dbReference type="InterPro" id="IPR052786">
    <property type="entry name" value="Spore_wall_assembly"/>
</dbReference>
<sequence>MLTLSIGVLVFMFTFTYLPQVAVLSAVSGPFAVLAAGVLVIGESSVIAGVLGRVCLMEEGVVDTFDAVLVENGMMDLVAEGRQINAGSRDAIGKLGKLVKRPFVKFSPSSIISFGITTTLLEFVPLASIFFAFTNAAGAALWVVDIERGNGTAPALREQAKKAE</sequence>
<evidence type="ECO:0000313" key="2">
    <source>
        <dbReference type="EMBL" id="KAH0543063.1"/>
    </source>
</evidence>
<reference evidence="2" key="1">
    <citation type="submission" date="2021-03" db="EMBL/GenBank/DDBJ databases">
        <title>Comparative genomics and phylogenomic investigation of the class Geoglossomycetes provide insights into ecological specialization and systematics.</title>
        <authorList>
            <person name="Melie T."/>
            <person name="Pirro S."/>
            <person name="Miller A.N."/>
            <person name="Quandt A."/>
        </authorList>
    </citation>
    <scope>NUCLEOTIDE SEQUENCE</scope>
    <source>
        <strain evidence="2">GBOQ0MN5Z8</strain>
    </source>
</reference>
<name>A0A9P8I4D8_9PEZI</name>
<keyword evidence="1" id="KW-1133">Transmembrane helix</keyword>
<organism evidence="2 3">
    <name type="scientific">Glutinoglossum americanum</name>
    <dbReference type="NCBI Taxonomy" id="1670608"/>
    <lineage>
        <taxon>Eukaryota</taxon>
        <taxon>Fungi</taxon>
        <taxon>Dikarya</taxon>
        <taxon>Ascomycota</taxon>
        <taxon>Pezizomycotina</taxon>
        <taxon>Geoglossomycetes</taxon>
        <taxon>Geoglossales</taxon>
        <taxon>Geoglossaceae</taxon>
        <taxon>Glutinoglossum</taxon>
    </lineage>
</organism>
<proteinExistence type="predicted"/>
<dbReference type="OrthoDB" id="10012223at2759"/>
<keyword evidence="1" id="KW-0472">Membrane</keyword>
<keyword evidence="3" id="KW-1185">Reference proteome</keyword>
<dbReference type="PANTHER" id="PTHR34292:SF2">
    <property type="entry name" value="OUTER SPORE WALL PROTEIN LDS1"/>
    <property type="match status" value="1"/>
</dbReference>
<accession>A0A9P8I4D8</accession>
<evidence type="ECO:0000256" key="1">
    <source>
        <dbReference type="SAM" id="Phobius"/>
    </source>
</evidence>
<dbReference type="GO" id="GO:0005628">
    <property type="term" value="C:prospore membrane"/>
    <property type="evidence" value="ECO:0007669"/>
    <property type="project" value="TreeGrafter"/>
</dbReference>
<keyword evidence="1" id="KW-0812">Transmembrane</keyword>
<dbReference type="Proteomes" id="UP000698800">
    <property type="component" value="Unassembled WGS sequence"/>
</dbReference>
<dbReference type="PANTHER" id="PTHR34292">
    <property type="entry name" value="OUTER SPORE WALL PROTEIN LDS1"/>
    <property type="match status" value="1"/>
</dbReference>
<dbReference type="EMBL" id="JAGHQL010000040">
    <property type="protein sequence ID" value="KAH0543063.1"/>
    <property type="molecule type" value="Genomic_DNA"/>
</dbReference>
<dbReference type="AlphaFoldDB" id="A0A9P8I4D8"/>
<dbReference type="GO" id="GO:0005619">
    <property type="term" value="C:ascospore wall"/>
    <property type="evidence" value="ECO:0007669"/>
    <property type="project" value="TreeGrafter"/>
</dbReference>
<feature type="transmembrane region" description="Helical" evidence="1">
    <location>
        <begin position="31"/>
        <end position="51"/>
    </location>
</feature>
<protein>
    <submittedName>
        <fullName evidence="2">Uncharacterized protein</fullName>
    </submittedName>
</protein>
<gene>
    <name evidence="2" type="ORF">FGG08_002576</name>
</gene>
<evidence type="ECO:0000313" key="3">
    <source>
        <dbReference type="Proteomes" id="UP000698800"/>
    </source>
</evidence>